<gene>
    <name evidence="14 18" type="primary">addB</name>
    <name evidence="18" type="ORF">OXPF_06590</name>
</gene>
<dbReference type="Proteomes" id="UP000050326">
    <property type="component" value="Unassembled WGS sequence"/>
</dbReference>
<keyword evidence="19" id="KW-1185">Reference proteome</keyword>
<evidence type="ECO:0000256" key="4">
    <source>
        <dbReference type="ARBA" id="ARBA00022741"/>
    </source>
</evidence>
<comment type="caution">
    <text evidence="18">The sequence shown here is derived from an EMBL/GenBank/DDBJ whole genome shotgun (WGS) entry which is preliminary data.</text>
</comment>
<keyword evidence="4 14" id="KW-0547">Nucleotide-binding</keyword>
<evidence type="ECO:0000256" key="3">
    <source>
        <dbReference type="ARBA" id="ARBA00022723"/>
    </source>
</evidence>
<name>A0A0P8X3Q2_9CLOT</name>
<keyword evidence="7 14" id="KW-0347">Helicase</keyword>
<keyword evidence="5 14" id="KW-0227">DNA damage</keyword>
<dbReference type="GO" id="GO:0008409">
    <property type="term" value="F:5'-3' exonuclease activity"/>
    <property type="evidence" value="ECO:0007669"/>
    <property type="project" value="UniProtKB-UniRule"/>
</dbReference>
<evidence type="ECO:0000256" key="8">
    <source>
        <dbReference type="ARBA" id="ARBA00022839"/>
    </source>
</evidence>
<organism evidence="18 19">
    <name type="scientific">Oxobacter pfennigii</name>
    <dbReference type="NCBI Taxonomy" id="36849"/>
    <lineage>
        <taxon>Bacteria</taxon>
        <taxon>Bacillati</taxon>
        <taxon>Bacillota</taxon>
        <taxon>Clostridia</taxon>
        <taxon>Eubacteriales</taxon>
        <taxon>Clostridiaceae</taxon>
        <taxon>Oxobacter</taxon>
    </lineage>
</organism>
<dbReference type="STRING" id="36849.OXPF_06590"/>
<proteinExistence type="inferred from homology"/>
<comment type="miscellaneous">
    <text evidence="14">Despite having conserved helicase domains, this subunit does not have helicase activity.</text>
</comment>
<comment type="function">
    <text evidence="14">The heterodimer acts as both an ATP-dependent DNA helicase and an ATP-dependent, dual-direction single-stranded exonuclease. Recognizes the chi site generating a DNA molecule suitable for the initiation of homologous recombination. The AddB subunit has 5' -&gt; 3' nuclease activity but not helicase activity.</text>
</comment>
<comment type="similarity">
    <text evidence="14">Belongs to the helicase family. AddB/RexB type 1 subfamily.</text>
</comment>
<evidence type="ECO:0000259" key="16">
    <source>
        <dbReference type="Pfam" id="PF13361"/>
    </source>
</evidence>
<dbReference type="SUPFAM" id="SSF52540">
    <property type="entry name" value="P-loop containing nucleoside triphosphate hydrolases"/>
    <property type="match status" value="2"/>
</dbReference>
<feature type="domain" description="UvrD-like helicase C-terminal" evidence="16">
    <location>
        <begin position="297"/>
        <end position="609"/>
    </location>
</feature>
<dbReference type="GO" id="GO:0005524">
    <property type="term" value="F:ATP binding"/>
    <property type="evidence" value="ECO:0007669"/>
    <property type="project" value="UniProtKB-UniRule"/>
</dbReference>
<evidence type="ECO:0000256" key="5">
    <source>
        <dbReference type="ARBA" id="ARBA00022763"/>
    </source>
</evidence>
<keyword evidence="9 14" id="KW-0067">ATP-binding</keyword>
<dbReference type="InterPro" id="IPR011604">
    <property type="entry name" value="PDDEXK-like_dom_sf"/>
</dbReference>
<evidence type="ECO:0000256" key="12">
    <source>
        <dbReference type="ARBA" id="ARBA00023125"/>
    </source>
</evidence>
<dbReference type="PANTHER" id="PTHR30591">
    <property type="entry name" value="RECBCD ENZYME SUBUNIT RECC"/>
    <property type="match status" value="1"/>
</dbReference>
<dbReference type="Pfam" id="PF13361">
    <property type="entry name" value="UvrD_C"/>
    <property type="match status" value="1"/>
</dbReference>
<dbReference type="PATRIC" id="fig|36849.3.peg.708"/>
<keyword evidence="11 14" id="KW-0411">Iron-sulfur</keyword>
<dbReference type="PANTHER" id="PTHR30591:SF1">
    <property type="entry name" value="RECBCD ENZYME SUBUNIT RECC"/>
    <property type="match status" value="1"/>
</dbReference>
<feature type="binding site" evidence="14">
    <location>
        <position position="1104"/>
    </location>
    <ligand>
        <name>[4Fe-4S] cluster</name>
        <dbReference type="ChEBI" id="CHEBI:49883"/>
    </ligand>
</feature>
<evidence type="ECO:0000259" key="17">
    <source>
        <dbReference type="Pfam" id="PF21445"/>
    </source>
</evidence>
<comment type="cofactor">
    <cofactor evidence="14">
        <name>[4Fe-4S] cluster</name>
        <dbReference type="ChEBI" id="CHEBI:49883"/>
    </cofactor>
    <text evidence="14">Binds 1 [4Fe-4S] cluster.</text>
</comment>
<dbReference type="RefSeq" id="WP_054873777.1">
    <property type="nucleotide sequence ID" value="NZ_LKET01000021.1"/>
</dbReference>
<evidence type="ECO:0000256" key="10">
    <source>
        <dbReference type="ARBA" id="ARBA00023004"/>
    </source>
</evidence>
<keyword evidence="8 14" id="KW-0269">Exonuclease</keyword>
<dbReference type="Gene3D" id="6.10.140.1030">
    <property type="match status" value="1"/>
</dbReference>
<evidence type="ECO:0000313" key="19">
    <source>
        <dbReference type="Proteomes" id="UP000050326"/>
    </source>
</evidence>
<keyword evidence="10 14" id="KW-0408">Iron</keyword>
<evidence type="ECO:0000256" key="13">
    <source>
        <dbReference type="ARBA" id="ARBA00023204"/>
    </source>
</evidence>
<evidence type="ECO:0000313" key="18">
    <source>
        <dbReference type="EMBL" id="KPU45426.1"/>
    </source>
</evidence>
<dbReference type="GO" id="GO:0046872">
    <property type="term" value="F:metal ion binding"/>
    <property type="evidence" value="ECO:0007669"/>
    <property type="project" value="UniProtKB-KW"/>
</dbReference>
<dbReference type="Gene3D" id="3.40.50.300">
    <property type="entry name" value="P-loop containing nucleotide triphosphate hydrolases"/>
    <property type="match status" value="3"/>
</dbReference>
<dbReference type="GO" id="GO:0051539">
    <property type="term" value="F:4 iron, 4 sulfur cluster binding"/>
    <property type="evidence" value="ECO:0007669"/>
    <property type="project" value="UniProtKB-KW"/>
</dbReference>
<keyword evidence="6 14" id="KW-0378">Hydrolase</keyword>
<evidence type="ECO:0000256" key="6">
    <source>
        <dbReference type="ARBA" id="ARBA00022801"/>
    </source>
</evidence>
<dbReference type="HAMAP" id="MF_01452">
    <property type="entry name" value="AddB_type1"/>
    <property type="match status" value="1"/>
</dbReference>
<dbReference type="GO" id="GO:0004386">
    <property type="term" value="F:helicase activity"/>
    <property type="evidence" value="ECO:0007669"/>
    <property type="project" value="UniProtKB-KW"/>
</dbReference>
<evidence type="ECO:0000256" key="2">
    <source>
        <dbReference type="ARBA" id="ARBA00022722"/>
    </source>
</evidence>
<comment type="cofactor">
    <cofactor evidence="14">
        <name>Mg(2+)</name>
        <dbReference type="ChEBI" id="CHEBI:18420"/>
    </cofactor>
</comment>
<feature type="domain" description="PD-(D/E)XK endonuclease-like" evidence="15">
    <location>
        <begin position="771"/>
        <end position="1111"/>
    </location>
</feature>
<evidence type="ECO:0000259" key="15">
    <source>
        <dbReference type="Pfam" id="PF12705"/>
    </source>
</evidence>
<dbReference type="OrthoDB" id="9758506at2"/>
<keyword evidence="12 14" id="KW-0238">DNA-binding</keyword>
<dbReference type="InterPro" id="IPR049035">
    <property type="entry name" value="ADDB_N"/>
</dbReference>
<dbReference type="InterPro" id="IPR027417">
    <property type="entry name" value="P-loop_NTPase"/>
</dbReference>
<sequence length="1143" mass="131342">MSLRFIMGRAGTGKTEYCLRDIKATIQGEDNSKAILLVPEDYSFQAEKRLLKTVGITGLAKAEVLSFKRMAYKVFAQCGGLTRKHMNTAGKYMLLYNILKRLKGQFEIYGKAAGEQGFIKTMSDMITELKTYGITPEMLKNTLENLQDNEILWSKTHDISLIYEEFEKELHKEYIDSDDDLSMLNDKLNNCTLYDGAEIWVDGFSMLTPQQLMIIKKLLLKARKVNITLCLAIEKGNTDKFYPIENMRDRLLRMAEMTEIKAEEPVVLNNAPFRFMESNSLGHLEKNIYTYPFDRFEEETGDISIFKSVNKYSEVQYAARDIIRLCRDENYRYGDITVVTKDLEGYEKLIGAIFTENSIPYYIDKKRDILSNPIIVLILSAMEILIKNWSYESVFRYLKTYLTGILREDIDIIENYVLSCGIKGKRWVDQKEWDYWPDKGIDEELSEDAKEALAKINIIRYKIICPLLDFYNEARGKKKAVEISKALFEFLCVMGVPGTIENQVEKFKNQGELSFADEYGKVWNLLVDALEQISEVMGDNLMTLEEFTDVFTIGLNEYKIGLIPPSIDQVSVTSVERLKSHEVKALYLLGVNDGIFPVGAKEEGILSDSEREALKTLGLELAPNTRETLFEEHYTVYSTFSMPSHILKISYPIADHEGRTMRMSQVIQVIKKIFPNIKEDSNIISDESEEGQIKLVAGPVSTFNELIFAVKRKEITGEISDLWRDVKRWYLKDNKWRGMLNFALSARYYTNQVESLRPDKIKNIYGKQLNFSISRLEKFAQCPFAYYVQYGLKAKERRIYELSPPDIGTFLHTVLDRFAALIDKSNMSWRDLEKKWCEETISEIVDDTVNEASGSILSSSARYKYLKNRLKKIILRSVWLISMHIKKGNFEPKGHEIIFGQSKEYPPIILTLPSGEKVNLIGRIDRVDELETEEGIYVRIIDYKSGNKSFNLSDIYNGLELQLLIYLDALLEYESKKTGKKAFPGGILYFKIDDPMISTEGELSLEEIETEIMKRLKMKGLLLSDVRIIKQMDKDMDKSSLIIPAMIKADGTLSAASSSADAENFDDLRSHVRKLIISLCEDMLLGNITIKPYKKGKNTPCDFCSYKSICRFDVTIRANSYRVIKDKSRDEIWDALKQEGGGI</sequence>
<dbReference type="AlphaFoldDB" id="A0A0P8X3Q2"/>
<comment type="subunit">
    <text evidence="14">Heterodimer of AddA and AddB.</text>
</comment>
<dbReference type="NCBIfam" id="TIGR02773">
    <property type="entry name" value="addB_Gpos"/>
    <property type="match status" value="1"/>
</dbReference>
<accession>A0A0P8X3Q2</accession>
<evidence type="ECO:0000256" key="1">
    <source>
        <dbReference type="ARBA" id="ARBA00022485"/>
    </source>
</evidence>
<evidence type="ECO:0000256" key="9">
    <source>
        <dbReference type="ARBA" id="ARBA00022840"/>
    </source>
</evidence>
<evidence type="ECO:0000256" key="14">
    <source>
        <dbReference type="HAMAP-Rule" id="MF_01452"/>
    </source>
</evidence>
<dbReference type="EMBL" id="LKET01000021">
    <property type="protein sequence ID" value="KPU45426.1"/>
    <property type="molecule type" value="Genomic_DNA"/>
</dbReference>
<dbReference type="Pfam" id="PF12705">
    <property type="entry name" value="PDDEXK_1"/>
    <property type="match status" value="1"/>
</dbReference>
<dbReference type="GO" id="GO:0000724">
    <property type="term" value="P:double-strand break repair via homologous recombination"/>
    <property type="evidence" value="ECO:0007669"/>
    <property type="project" value="UniProtKB-UniRule"/>
</dbReference>
<dbReference type="InterPro" id="IPR038726">
    <property type="entry name" value="PDDEXK_AddAB-type"/>
</dbReference>
<dbReference type="InterPro" id="IPR014017">
    <property type="entry name" value="DNA_helicase_UvrD-like_C"/>
</dbReference>
<feature type="binding site" evidence="14">
    <location>
        <position position="782"/>
    </location>
    <ligand>
        <name>[4Fe-4S] cluster</name>
        <dbReference type="ChEBI" id="CHEBI:49883"/>
    </ligand>
</feature>
<dbReference type="GO" id="GO:0003690">
    <property type="term" value="F:double-stranded DNA binding"/>
    <property type="evidence" value="ECO:0007669"/>
    <property type="project" value="UniProtKB-UniRule"/>
</dbReference>
<dbReference type="Pfam" id="PF21445">
    <property type="entry name" value="ADDB_N"/>
    <property type="match status" value="1"/>
</dbReference>
<keyword evidence="13 14" id="KW-0234">DNA repair</keyword>
<evidence type="ECO:0000256" key="7">
    <source>
        <dbReference type="ARBA" id="ARBA00022806"/>
    </source>
</evidence>
<keyword evidence="2 14" id="KW-0540">Nuclease</keyword>
<feature type="binding site" evidence="14">
    <location>
        <position position="1110"/>
    </location>
    <ligand>
        <name>[4Fe-4S] cluster</name>
        <dbReference type="ChEBI" id="CHEBI:49883"/>
    </ligand>
</feature>
<protein>
    <recommendedName>
        <fullName evidence="14">ATP-dependent helicase/deoxyribonuclease subunit B</fullName>
        <ecNumber evidence="14">3.1.-.-</ecNumber>
    </recommendedName>
    <alternativeName>
        <fullName evidence="14">ATP-dependent helicase/nuclease subunit AddB</fullName>
    </alternativeName>
</protein>
<dbReference type="EC" id="3.1.-.-" evidence="14"/>
<reference evidence="18 19" key="1">
    <citation type="submission" date="2015-09" db="EMBL/GenBank/DDBJ databases">
        <title>Genome sequence of Oxobacter pfennigii DSM 3222.</title>
        <authorList>
            <person name="Poehlein A."/>
            <person name="Bengelsdorf F.R."/>
            <person name="Schiel-Bengelsdorf B."/>
            <person name="Duerre P."/>
            <person name="Daniel R."/>
        </authorList>
    </citation>
    <scope>NUCLEOTIDE SEQUENCE [LARGE SCALE GENOMIC DNA]</scope>
    <source>
        <strain evidence="18 19">DSM 3222</strain>
    </source>
</reference>
<dbReference type="InterPro" id="IPR014140">
    <property type="entry name" value="DNA_helicase_suAddB"/>
</dbReference>
<keyword evidence="1 14" id="KW-0004">4Fe-4S</keyword>
<feature type="binding site" evidence="14">
    <location>
        <position position="1101"/>
    </location>
    <ligand>
        <name>[4Fe-4S] cluster</name>
        <dbReference type="ChEBI" id="CHEBI:49883"/>
    </ligand>
</feature>
<keyword evidence="3 14" id="KW-0479">Metal-binding</keyword>
<evidence type="ECO:0000256" key="11">
    <source>
        <dbReference type="ARBA" id="ARBA00023014"/>
    </source>
</evidence>
<feature type="domain" description="ATP-dependent helicase/deoxyribonuclease subunit B N-terminal" evidence="17">
    <location>
        <begin position="5"/>
        <end position="285"/>
    </location>
</feature>
<dbReference type="Gene3D" id="3.90.320.10">
    <property type="match status" value="1"/>
</dbReference>